<keyword evidence="3" id="KW-1185">Reference proteome</keyword>
<accession>A0ABR8AAB8</accession>
<keyword evidence="1" id="KW-0472">Membrane</keyword>
<sequence>MLFAPAKTQFSFTLQWAIATFSGFVLSLLFIEIGEKPDVGILQAFIGSLAIASAQMLILKHTGFAVRWLFFTVSAWIAIPFMGVGVLGWYVPTTEFFPFRILDSAFSGTLGGLVLGIAQWLAIYQYIPLAWRWIFMSGVSWAIALSIGSAIGMILHQISEIFLGEVIGLAIAWLAVAILTGMNMYILINSQ</sequence>
<proteinExistence type="predicted"/>
<feature type="transmembrane region" description="Helical" evidence="1">
    <location>
        <begin position="161"/>
        <end position="188"/>
    </location>
</feature>
<name>A0ABR8AAB8_9CYAN</name>
<feature type="transmembrane region" description="Helical" evidence="1">
    <location>
        <begin position="97"/>
        <end position="121"/>
    </location>
</feature>
<evidence type="ECO:0000256" key="1">
    <source>
        <dbReference type="SAM" id="Phobius"/>
    </source>
</evidence>
<gene>
    <name evidence="2" type="ORF">H6G24_15780</name>
</gene>
<dbReference type="Proteomes" id="UP000658514">
    <property type="component" value="Unassembled WGS sequence"/>
</dbReference>
<feature type="transmembrane region" description="Helical" evidence="1">
    <location>
        <begin position="39"/>
        <end position="59"/>
    </location>
</feature>
<evidence type="ECO:0000313" key="3">
    <source>
        <dbReference type="Proteomes" id="UP000658514"/>
    </source>
</evidence>
<evidence type="ECO:0000313" key="2">
    <source>
        <dbReference type="EMBL" id="MBD2196940.1"/>
    </source>
</evidence>
<reference evidence="2 3" key="1">
    <citation type="journal article" date="2020" name="ISME J.">
        <title>Comparative genomics reveals insights into cyanobacterial evolution and habitat adaptation.</title>
        <authorList>
            <person name="Chen M.Y."/>
            <person name="Teng W.K."/>
            <person name="Zhao L."/>
            <person name="Hu C.X."/>
            <person name="Zhou Y.K."/>
            <person name="Han B.P."/>
            <person name="Song L.R."/>
            <person name="Shu W.S."/>
        </authorList>
    </citation>
    <scope>NUCLEOTIDE SEQUENCE [LARGE SCALE GENOMIC DNA]</scope>
    <source>
        <strain evidence="2 3">FACHB-288</strain>
    </source>
</reference>
<feature type="transmembrane region" description="Helical" evidence="1">
    <location>
        <begin position="68"/>
        <end position="91"/>
    </location>
</feature>
<dbReference type="EMBL" id="JACJQH010000023">
    <property type="protein sequence ID" value="MBD2196940.1"/>
    <property type="molecule type" value="Genomic_DNA"/>
</dbReference>
<feature type="transmembrane region" description="Helical" evidence="1">
    <location>
        <begin position="12"/>
        <end position="33"/>
    </location>
</feature>
<dbReference type="RefSeq" id="WP_190543042.1">
    <property type="nucleotide sequence ID" value="NZ_CAWPNO010000055.1"/>
</dbReference>
<keyword evidence="1" id="KW-1133">Transmembrane helix</keyword>
<comment type="caution">
    <text evidence="2">The sequence shown here is derived from an EMBL/GenBank/DDBJ whole genome shotgun (WGS) entry which is preliminary data.</text>
</comment>
<organism evidence="2 3">
    <name type="scientific">Calothrix parietina FACHB-288</name>
    <dbReference type="NCBI Taxonomy" id="2692896"/>
    <lineage>
        <taxon>Bacteria</taxon>
        <taxon>Bacillati</taxon>
        <taxon>Cyanobacteriota</taxon>
        <taxon>Cyanophyceae</taxon>
        <taxon>Nostocales</taxon>
        <taxon>Calotrichaceae</taxon>
        <taxon>Calothrix</taxon>
    </lineage>
</organism>
<keyword evidence="1" id="KW-0812">Transmembrane</keyword>
<feature type="transmembrane region" description="Helical" evidence="1">
    <location>
        <begin position="133"/>
        <end position="155"/>
    </location>
</feature>
<protein>
    <submittedName>
        <fullName evidence="2">Uncharacterized protein</fullName>
    </submittedName>
</protein>